<keyword evidence="2" id="KW-0508">mRNA splicing</keyword>
<evidence type="ECO:0000256" key="1">
    <source>
        <dbReference type="ARBA" id="ARBA00022664"/>
    </source>
</evidence>
<dbReference type="PANTHER" id="PTHR13161">
    <property type="entry name" value="SPLICING FACTOR SUPPRESSOR OF WHITE APRICOT"/>
    <property type="match status" value="1"/>
</dbReference>
<comment type="caution">
    <text evidence="6">The sequence shown here is derived from an EMBL/GenBank/DDBJ whole genome shotgun (WGS) entry which is preliminary data.</text>
</comment>
<gene>
    <name evidence="6" type="ORF">EC973_003432</name>
</gene>
<reference evidence="6" key="1">
    <citation type="submission" date="2020-01" db="EMBL/GenBank/DDBJ databases">
        <title>Genome Sequencing of Three Apophysomyces-Like Fungal Strains Confirms a Novel Fungal Genus in the Mucoromycota with divergent Burkholderia-like Endosymbiotic Bacteria.</title>
        <authorList>
            <person name="Stajich J.E."/>
            <person name="Macias A.M."/>
            <person name="Carter-House D."/>
            <person name="Lovett B."/>
            <person name="Kasson L.R."/>
            <person name="Berry K."/>
            <person name="Grigoriev I."/>
            <person name="Chang Y."/>
            <person name="Spatafora J."/>
            <person name="Kasson M.T."/>
        </authorList>
    </citation>
    <scope>NUCLEOTIDE SEQUENCE</scope>
    <source>
        <strain evidence="6">NRRL A-21654</strain>
    </source>
</reference>
<feature type="region of interest" description="Disordered" evidence="4">
    <location>
        <begin position="446"/>
        <end position="567"/>
    </location>
</feature>
<feature type="compositionally biased region" description="Polar residues" evidence="4">
    <location>
        <begin position="528"/>
        <end position="542"/>
    </location>
</feature>
<feature type="compositionally biased region" description="Low complexity" evidence="4">
    <location>
        <begin position="486"/>
        <end position="499"/>
    </location>
</feature>
<feature type="domain" description="Suppressor of white apricot N-terminal" evidence="5">
    <location>
        <begin position="76"/>
        <end position="208"/>
    </location>
</feature>
<evidence type="ECO:0000259" key="5">
    <source>
        <dbReference type="SMART" id="SM01141"/>
    </source>
</evidence>
<feature type="region of interest" description="Disordered" evidence="4">
    <location>
        <begin position="283"/>
        <end position="405"/>
    </location>
</feature>
<dbReference type="PANTHER" id="PTHR13161:SF4">
    <property type="entry name" value="CLK4-ASSOCIATING SERINE_ARGININE RICH PROTEIN"/>
    <property type="match status" value="1"/>
</dbReference>
<keyword evidence="3" id="KW-0175">Coiled coil</keyword>
<accession>A0A8H7EME3</accession>
<dbReference type="InterPro" id="IPR040397">
    <property type="entry name" value="SWAP"/>
</dbReference>
<feature type="compositionally biased region" description="Basic and acidic residues" evidence="4">
    <location>
        <begin position="365"/>
        <end position="391"/>
    </location>
</feature>
<evidence type="ECO:0000313" key="6">
    <source>
        <dbReference type="EMBL" id="KAF7722342.1"/>
    </source>
</evidence>
<dbReference type="OrthoDB" id="10070965at2759"/>
<feature type="compositionally biased region" description="Basic and acidic residues" evidence="4">
    <location>
        <begin position="283"/>
        <end position="302"/>
    </location>
</feature>
<sequence>MRSQHLSEVIPELKATTRVCATLISQLYSTCGMKRELMKKGYAEQKWKIKELMVDHKKRAERRRAYYDSKLGDPHQLLRVTGSATKLYPDAEQFYYQENTNNLMPWQGDPDVRIDRFDGRALLDYIPISNPRIQSQLSQEDQELADDLNFARYHDLVEAERLHVTEKERLEEVEEEWTKLLDRHKALLAMLNSKKSEKSAGYAYDYGNTIHDDLDKDKESELLRDILLFFSLQTDILQYVDDLTDKDRQILNDMAKKYSIRNYSRLLRLAKKDRDDQLRELRAQQKGYETKPKENNRRAKDDKRRRRRSKYDSDNNSARSGRKSPSYEPYRNDSDSESSGDEADVQSEFVIEFGETPSADVNQTDTRHFEQTNKPQKQDSTQDKRYDDLKPELTAGSKPLTPMEKLKLRMRAGLERQIRSDEHDKLRKEREREMDLLQTYAKSQTIPVTPLYMRPPLPRRQNNDDRTTADEDAASVKRSSPQPPVSNRQYRSPSSSRSRSPIREPSDNSEGVAGDTVPLNRHHRGLQMQKNFQARLQRNEANATVRPMSLGLGQQKETDTDVRKRGR</sequence>
<dbReference type="EMBL" id="JABAYA010000200">
    <property type="protein sequence ID" value="KAF7722342.1"/>
    <property type="molecule type" value="Genomic_DNA"/>
</dbReference>
<proteinExistence type="predicted"/>
<evidence type="ECO:0000256" key="4">
    <source>
        <dbReference type="SAM" id="MobiDB-lite"/>
    </source>
</evidence>
<evidence type="ECO:0000256" key="3">
    <source>
        <dbReference type="SAM" id="Coils"/>
    </source>
</evidence>
<dbReference type="AlphaFoldDB" id="A0A8H7EME3"/>
<organism evidence="6 7">
    <name type="scientific">Apophysomyces ossiformis</name>
    <dbReference type="NCBI Taxonomy" id="679940"/>
    <lineage>
        <taxon>Eukaryota</taxon>
        <taxon>Fungi</taxon>
        <taxon>Fungi incertae sedis</taxon>
        <taxon>Mucoromycota</taxon>
        <taxon>Mucoromycotina</taxon>
        <taxon>Mucoromycetes</taxon>
        <taxon>Mucorales</taxon>
        <taxon>Mucorineae</taxon>
        <taxon>Mucoraceae</taxon>
        <taxon>Apophysomyces</taxon>
    </lineage>
</organism>
<feature type="compositionally biased region" description="Acidic residues" evidence="4">
    <location>
        <begin position="335"/>
        <end position="345"/>
    </location>
</feature>
<evidence type="ECO:0000313" key="7">
    <source>
        <dbReference type="Proteomes" id="UP000605846"/>
    </source>
</evidence>
<dbReference type="SMART" id="SM01141">
    <property type="entry name" value="DRY_EERY"/>
    <property type="match status" value="1"/>
</dbReference>
<dbReference type="InterPro" id="IPR019147">
    <property type="entry name" value="SWAP_N_domain"/>
</dbReference>
<name>A0A8H7EME3_9FUNG</name>
<feature type="coiled-coil region" evidence="3">
    <location>
        <begin position="156"/>
        <end position="187"/>
    </location>
</feature>
<keyword evidence="1" id="KW-0507">mRNA processing</keyword>
<dbReference type="GO" id="GO:0008380">
    <property type="term" value="P:RNA splicing"/>
    <property type="evidence" value="ECO:0007669"/>
    <property type="project" value="UniProtKB-KW"/>
</dbReference>
<dbReference type="Proteomes" id="UP000605846">
    <property type="component" value="Unassembled WGS sequence"/>
</dbReference>
<protein>
    <recommendedName>
        <fullName evidence="5">Suppressor of white apricot N-terminal domain-containing protein</fullName>
    </recommendedName>
</protein>
<feature type="compositionally biased region" description="Basic and acidic residues" evidence="4">
    <location>
        <begin position="556"/>
        <end position="567"/>
    </location>
</feature>
<dbReference type="Pfam" id="PF09750">
    <property type="entry name" value="DRY_EERY"/>
    <property type="match status" value="1"/>
</dbReference>
<evidence type="ECO:0000256" key="2">
    <source>
        <dbReference type="ARBA" id="ARBA00023187"/>
    </source>
</evidence>
<dbReference type="GO" id="GO:0006397">
    <property type="term" value="P:mRNA processing"/>
    <property type="evidence" value="ECO:0007669"/>
    <property type="project" value="UniProtKB-KW"/>
</dbReference>
<keyword evidence="7" id="KW-1185">Reference proteome</keyword>